<evidence type="ECO:0000313" key="3">
    <source>
        <dbReference type="Proteomes" id="UP000256970"/>
    </source>
</evidence>
<gene>
    <name evidence="2" type="ORF">BQ4739_LOCUS10969</name>
</gene>
<sequence>MLGDMEMVHCAQRDAPTMRRLSCDLTSMRSGEGGNPLRRLSTSSVSSTTSSVSSPTFMSSSMPNTSFMSSLFRNASLSATGERSAPMAIPQRSASQDMPDVKVPALIRSLSKGMDSFR</sequence>
<reference evidence="2 3" key="1">
    <citation type="submission" date="2016-10" db="EMBL/GenBank/DDBJ databases">
        <authorList>
            <person name="Cai Z."/>
        </authorList>
    </citation>
    <scope>NUCLEOTIDE SEQUENCE [LARGE SCALE GENOMIC DNA]</scope>
</reference>
<keyword evidence="3" id="KW-1185">Reference proteome</keyword>
<dbReference type="EMBL" id="FNXT01001011">
    <property type="protein sequence ID" value="SZX70797.1"/>
    <property type="molecule type" value="Genomic_DNA"/>
</dbReference>
<proteinExistence type="predicted"/>
<name>A0A383VZC6_TETOB</name>
<evidence type="ECO:0000313" key="2">
    <source>
        <dbReference type="EMBL" id="SZX70797.1"/>
    </source>
</evidence>
<feature type="compositionally biased region" description="Low complexity" evidence="1">
    <location>
        <begin position="41"/>
        <end position="60"/>
    </location>
</feature>
<evidence type="ECO:0000256" key="1">
    <source>
        <dbReference type="SAM" id="MobiDB-lite"/>
    </source>
</evidence>
<protein>
    <submittedName>
        <fullName evidence="2">Uncharacterized protein</fullName>
    </submittedName>
</protein>
<feature type="region of interest" description="Disordered" evidence="1">
    <location>
        <begin position="26"/>
        <end position="60"/>
    </location>
</feature>
<accession>A0A383VZC6</accession>
<feature type="region of interest" description="Disordered" evidence="1">
    <location>
        <begin position="82"/>
        <end position="101"/>
    </location>
</feature>
<dbReference type="AlphaFoldDB" id="A0A383VZC6"/>
<organism evidence="2 3">
    <name type="scientific">Tetradesmus obliquus</name>
    <name type="common">Green alga</name>
    <name type="synonym">Acutodesmus obliquus</name>
    <dbReference type="NCBI Taxonomy" id="3088"/>
    <lineage>
        <taxon>Eukaryota</taxon>
        <taxon>Viridiplantae</taxon>
        <taxon>Chlorophyta</taxon>
        <taxon>core chlorophytes</taxon>
        <taxon>Chlorophyceae</taxon>
        <taxon>CS clade</taxon>
        <taxon>Sphaeropleales</taxon>
        <taxon>Scenedesmaceae</taxon>
        <taxon>Tetradesmus</taxon>
    </lineage>
</organism>
<dbReference type="Proteomes" id="UP000256970">
    <property type="component" value="Unassembled WGS sequence"/>
</dbReference>